<feature type="transmembrane region" description="Helical" evidence="1">
    <location>
        <begin position="6"/>
        <end position="23"/>
    </location>
</feature>
<evidence type="ECO:0000256" key="1">
    <source>
        <dbReference type="SAM" id="Phobius"/>
    </source>
</evidence>
<keyword evidence="1" id="KW-0472">Membrane</keyword>
<reference evidence="2" key="1">
    <citation type="journal article" date="2020" name="mSystems">
        <title>Genome- and Community-Level Interaction Insights into Carbon Utilization and Element Cycling Functions of Hydrothermarchaeota in Hydrothermal Sediment.</title>
        <authorList>
            <person name="Zhou Z."/>
            <person name="Liu Y."/>
            <person name="Xu W."/>
            <person name="Pan J."/>
            <person name="Luo Z.H."/>
            <person name="Li M."/>
        </authorList>
    </citation>
    <scope>NUCLEOTIDE SEQUENCE [LARGE SCALE GENOMIC DNA]</scope>
    <source>
        <strain evidence="2">SpSt-754</strain>
    </source>
</reference>
<protein>
    <submittedName>
        <fullName evidence="2">Uncharacterized protein</fullName>
    </submittedName>
</protein>
<keyword evidence="1" id="KW-1133">Transmembrane helix</keyword>
<name>A0A7V3KP23_UNCW3</name>
<keyword evidence="1" id="KW-0812">Transmembrane</keyword>
<organism evidence="2">
    <name type="scientific">candidate division WOR-3 bacterium</name>
    <dbReference type="NCBI Taxonomy" id="2052148"/>
    <lineage>
        <taxon>Bacteria</taxon>
        <taxon>Bacteria division WOR-3</taxon>
    </lineage>
</organism>
<gene>
    <name evidence="2" type="ORF">ENV38_04825</name>
</gene>
<sequence>MKKLGWFFFVATVGLLGYFLYFYQFKYIPEINRLETLTKENQVLKDSLLKLLPKGISEVRKTERTVNLPYEVKYKIEDFFVKNSDRLTRSAISRLGEISRSLSAIPYDTIEIVLFPGGQLQVNRALAIKRQLISQGLSEDKVFARINKTGEKDLIIIRVR</sequence>
<evidence type="ECO:0000313" key="2">
    <source>
        <dbReference type="EMBL" id="HGB36210.1"/>
    </source>
</evidence>
<proteinExistence type="predicted"/>
<comment type="caution">
    <text evidence="2">The sequence shown here is derived from an EMBL/GenBank/DDBJ whole genome shotgun (WGS) entry which is preliminary data.</text>
</comment>
<dbReference type="EMBL" id="DTGD01000177">
    <property type="protein sequence ID" value="HGB36210.1"/>
    <property type="molecule type" value="Genomic_DNA"/>
</dbReference>
<accession>A0A7V3KP23</accession>
<dbReference type="AlphaFoldDB" id="A0A7V3KP23"/>